<evidence type="ECO:0000259" key="4">
    <source>
        <dbReference type="PROSITE" id="PS50949"/>
    </source>
</evidence>
<dbReference type="SUPFAM" id="SSF64288">
    <property type="entry name" value="Chorismate lyase-like"/>
    <property type="match status" value="1"/>
</dbReference>
<feature type="domain" description="HTH gntR-type" evidence="4">
    <location>
        <begin position="10"/>
        <end position="78"/>
    </location>
</feature>
<keyword evidence="2" id="KW-0238">DNA-binding</keyword>
<keyword evidence="1" id="KW-0805">Transcription regulation</keyword>
<proteinExistence type="predicted"/>
<evidence type="ECO:0000313" key="5">
    <source>
        <dbReference type="EMBL" id="ACL21896.1"/>
    </source>
</evidence>
<reference evidence="5 6" key="1">
    <citation type="journal article" date="2012" name="BMC Microbiol.">
        <title>Genome sequence of Desulfitobacterium hafniense DCB-2, a Gram-positive anaerobe capable of dehalogenation and metal reduction.</title>
        <authorList>
            <person name="Kim S.H."/>
            <person name="Harzman C."/>
            <person name="Davis J.K."/>
            <person name="Hutcheson R."/>
            <person name="Broderick J.B."/>
            <person name="Marsh T.L."/>
            <person name="Tiedje J.M."/>
        </authorList>
    </citation>
    <scope>NUCLEOTIDE SEQUENCE [LARGE SCALE GENOMIC DNA]</scope>
    <source>
        <strain evidence="6">DSM 10664 / DCB-2</strain>
    </source>
</reference>
<evidence type="ECO:0000256" key="3">
    <source>
        <dbReference type="ARBA" id="ARBA00023163"/>
    </source>
</evidence>
<dbReference type="SMART" id="SM00866">
    <property type="entry name" value="UTRA"/>
    <property type="match status" value="1"/>
</dbReference>
<dbReference type="InterPro" id="IPR011663">
    <property type="entry name" value="UTRA"/>
</dbReference>
<accession>B8FSA8</accession>
<dbReference type="InterPro" id="IPR036390">
    <property type="entry name" value="WH_DNA-bd_sf"/>
</dbReference>
<name>B8FSA8_DESHD</name>
<sequence length="239" mass="27364">MFGMDEKMINPVYLQIVEELKRKINSGSLKPGDAVASESALSREYGASRMTVRKGLAILAKDGYIYSIPGKGSFVQKPELNKYTIYYDEMKNSINTVDRSRLLEVNIIMPDEKLAGELQITRNKNVIVIRRLFFTEGKPIAYDLKYLPYSKGMPIVEEELEQATFPEMVSGSVSSFSLKKELTIYAQPPDEEIRRHLKIHDDLALLVIEQRIHNEENKPIGFCVTYFRGDYIKLKGRSE</sequence>
<dbReference type="InterPro" id="IPR000524">
    <property type="entry name" value="Tscrpt_reg_HTH_GntR"/>
</dbReference>
<dbReference type="AlphaFoldDB" id="B8FSA8"/>
<evidence type="ECO:0000256" key="1">
    <source>
        <dbReference type="ARBA" id="ARBA00023015"/>
    </source>
</evidence>
<protein>
    <submittedName>
        <fullName evidence="5">Transcriptional regulator, GntR family</fullName>
    </submittedName>
</protein>
<dbReference type="PANTHER" id="PTHR44846:SF1">
    <property type="entry name" value="MANNOSYL-D-GLYCERATE TRANSPORT_METABOLISM SYSTEM REPRESSOR MNGR-RELATED"/>
    <property type="match status" value="1"/>
</dbReference>
<organism evidence="5 6">
    <name type="scientific">Desulfitobacterium hafniense (strain DSM 10664 / DCB-2)</name>
    <dbReference type="NCBI Taxonomy" id="272564"/>
    <lineage>
        <taxon>Bacteria</taxon>
        <taxon>Bacillati</taxon>
        <taxon>Bacillota</taxon>
        <taxon>Clostridia</taxon>
        <taxon>Eubacteriales</taxon>
        <taxon>Desulfitobacteriaceae</taxon>
        <taxon>Desulfitobacterium</taxon>
    </lineage>
</organism>
<dbReference type="PROSITE" id="PS50949">
    <property type="entry name" value="HTH_GNTR"/>
    <property type="match status" value="1"/>
</dbReference>
<dbReference type="CDD" id="cd07377">
    <property type="entry name" value="WHTH_GntR"/>
    <property type="match status" value="1"/>
</dbReference>
<dbReference type="Pfam" id="PF07702">
    <property type="entry name" value="UTRA"/>
    <property type="match status" value="1"/>
</dbReference>
<dbReference type="SMART" id="SM00345">
    <property type="entry name" value="HTH_GNTR"/>
    <property type="match status" value="1"/>
</dbReference>
<dbReference type="Gene3D" id="3.40.1410.10">
    <property type="entry name" value="Chorismate lyase-like"/>
    <property type="match status" value="1"/>
</dbReference>
<dbReference type="KEGG" id="dhd:Dhaf_3880"/>
<evidence type="ECO:0000256" key="2">
    <source>
        <dbReference type="ARBA" id="ARBA00023125"/>
    </source>
</evidence>
<dbReference type="PANTHER" id="PTHR44846">
    <property type="entry name" value="MANNOSYL-D-GLYCERATE TRANSPORT/METABOLISM SYSTEM REPRESSOR MNGR-RELATED"/>
    <property type="match status" value="1"/>
</dbReference>
<dbReference type="GO" id="GO:0003677">
    <property type="term" value="F:DNA binding"/>
    <property type="evidence" value="ECO:0007669"/>
    <property type="project" value="UniProtKB-KW"/>
</dbReference>
<dbReference type="EMBL" id="CP001336">
    <property type="protein sequence ID" value="ACL21896.1"/>
    <property type="molecule type" value="Genomic_DNA"/>
</dbReference>
<dbReference type="RefSeq" id="WP_015944861.1">
    <property type="nucleotide sequence ID" value="NC_011830.1"/>
</dbReference>
<dbReference type="HOGENOM" id="CLU_063236_4_2_9"/>
<dbReference type="PRINTS" id="PR00035">
    <property type="entry name" value="HTHGNTR"/>
</dbReference>
<evidence type="ECO:0000313" key="6">
    <source>
        <dbReference type="Proteomes" id="UP000007726"/>
    </source>
</evidence>
<dbReference type="GO" id="GO:0003700">
    <property type="term" value="F:DNA-binding transcription factor activity"/>
    <property type="evidence" value="ECO:0007669"/>
    <property type="project" value="InterPro"/>
</dbReference>
<dbReference type="Pfam" id="PF00392">
    <property type="entry name" value="GntR"/>
    <property type="match status" value="1"/>
</dbReference>
<dbReference type="InterPro" id="IPR028978">
    <property type="entry name" value="Chorismate_lyase_/UTRA_dom_sf"/>
</dbReference>
<dbReference type="InterPro" id="IPR050679">
    <property type="entry name" value="Bact_HTH_transcr_reg"/>
</dbReference>
<keyword evidence="3" id="KW-0804">Transcription</keyword>
<dbReference type="Gene3D" id="1.10.10.10">
    <property type="entry name" value="Winged helix-like DNA-binding domain superfamily/Winged helix DNA-binding domain"/>
    <property type="match status" value="1"/>
</dbReference>
<dbReference type="Proteomes" id="UP000007726">
    <property type="component" value="Chromosome"/>
</dbReference>
<dbReference type="InterPro" id="IPR036388">
    <property type="entry name" value="WH-like_DNA-bd_sf"/>
</dbReference>
<dbReference type="SUPFAM" id="SSF46785">
    <property type="entry name" value="Winged helix' DNA-binding domain"/>
    <property type="match status" value="1"/>
</dbReference>
<dbReference type="GO" id="GO:0045892">
    <property type="term" value="P:negative regulation of DNA-templated transcription"/>
    <property type="evidence" value="ECO:0007669"/>
    <property type="project" value="TreeGrafter"/>
</dbReference>
<gene>
    <name evidence="5" type="ordered locus">Dhaf_3880</name>
</gene>